<reference evidence="3 4" key="1">
    <citation type="submission" date="2023-12" db="EMBL/GenBank/DDBJ databases">
        <title>Sinomonas terricola sp. nov, isolated from litchi orchard soil in Guangdong, PR China.</title>
        <authorList>
            <person name="Jiaxin W."/>
            <person name="Yang Z."/>
            <person name="Honghui Z."/>
        </authorList>
    </citation>
    <scope>NUCLEOTIDE SEQUENCE [LARGE SCALE GENOMIC DNA]</scope>
    <source>
        <strain evidence="3 4">JGH33</strain>
    </source>
</reference>
<dbReference type="Pfam" id="PF00795">
    <property type="entry name" value="CN_hydrolase"/>
    <property type="match status" value="1"/>
</dbReference>
<comment type="caution">
    <text evidence="3">The sequence shown here is derived from an EMBL/GenBank/DDBJ whole genome shotgun (WGS) entry which is preliminary data.</text>
</comment>
<dbReference type="InterPro" id="IPR003010">
    <property type="entry name" value="C-N_Hydrolase"/>
</dbReference>
<comment type="similarity">
    <text evidence="1">Belongs to the carbon-nitrogen hydrolase superfamily. NIT1/NIT2 family.</text>
</comment>
<evidence type="ECO:0000313" key="3">
    <source>
        <dbReference type="EMBL" id="MEA5456483.1"/>
    </source>
</evidence>
<accession>A0ABU5T9W7</accession>
<dbReference type="RefSeq" id="WP_323280373.1">
    <property type="nucleotide sequence ID" value="NZ_JAYGGQ010000014.1"/>
</dbReference>
<organism evidence="3 4">
    <name type="scientific">Sinomonas terricola</name>
    <dbReference type="NCBI Taxonomy" id="3110330"/>
    <lineage>
        <taxon>Bacteria</taxon>
        <taxon>Bacillati</taxon>
        <taxon>Actinomycetota</taxon>
        <taxon>Actinomycetes</taxon>
        <taxon>Micrococcales</taxon>
        <taxon>Micrococcaceae</taxon>
        <taxon>Sinomonas</taxon>
    </lineage>
</organism>
<proteinExistence type="inferred from homology"/>
<evidence type="ECO:0000313" key="4">
    <source>
        <dbReference type="Proteomes" id="UP001304769"/>
    </source>
</evidence>
<gene>
    <name evidence="3" type="ORF">SPF06_17265</name>
</gene>
<evidence type="ECO:0000256" key="1">
    <source>
        <dbReference type="ARBA" id="ARBA00010613"/>
    </source>
</evidence>
<evidence type="ECO:0000259" key="2">
    <source>
        <dbReference type="PROSITE" id="PS50263"/>
    </source>
</evidence>
<dbReference type="PANTHER" id="PTHR23088">
    <property type="entry name" value="NITRILASE-RELATED"/>
    <property type="match status" value="1"/>
</dbReference>
<feature type="domain" description="CN hydrolase" evidence="2">
    <location>
        <begin position="1"/>
        <end position="253"/>
    </location>
</feature>
<dbReference type="InterPro" id="IPR036526">
    <property type="entry name" value="C-N_Hydrolase_sf"/>
</dbReference>
<keyword evidence="3" id="KW-0378">Hydrolase</keyword>
<dbReference type="CDD" id="cd07581">
    <property type="entry name" value="nitrilase_3"/>
    <property type="match status" value="1"/>
</dbReference>
<dbReference type="InterPro" id="IPR001110">
    <property type="entry name" value="UPF0012_CS"/>
</dbReference>
<dbReference type="PROSITE" id="PS01227">
    <property type="entry name" value="UPF0012"/>
    <property type="match status" value="1"/>
</dbReference>
<keyword evidence="4" id="KW-1185">Reference proteome</keyword>
<dbReference type="PANTHER" id="PTHR23088:SF27">
    <property type="entry name" value="DEAMINATED GLUTATHIONE AMIDASE"/>
    <property type="match status" value="1"/>
</dbReference>
<sequence>MRVALVQLTTGRDLEANLELLRARIREAAGRGAEVVVFPEASMRAFGNSLVDIAEPLDGPWATAVRAAADEAGVVVVAGMFTPGDKGAATTTVRNTLLVHGRGTDAHYDKIHLYDAFGFKESDTVTPGTEAVRFTVDGVTFGLATCYDVRFPALFTANAAAGAQVQIVCASWGAGPGKAEQWDLLVRARAVDTTSYVLACGQSDPAAAGPEAAAAARPGAPTGIGRSAVVDPYGNLVERAGDGPEILYADLDLAAVEEARRTLPVLVNRRLIESGIPG</sequence>
<dbReference type="EMBL" id="JAYGGQ010000014">
    <property type="protein sequence ID" value="MEA5456483.1"/>
    <property type="molecule type" value="Genomic_DNA"/>
</dbReference>
<protein>
    <submittedName>
        <fullName evidence="3">Carbon-nitrogen hydrolase family protein</fullName>
    </submittedName>
</protein>
<dbReference type="SUPFAM" id="SSF56317">
    <property type="entry name" value="Carbon-nitrogen hydrolase"/>
    <property type="match status" value="1"/>
</dbReference>
<dbReference type="Gene3D" id="3.60.110.10">
    <property type="entry name" value="Carbon-nitrogen hydrolase"/>
    <property type="match status" value="1"/>
</dbReference>
<dbReference type="GO" id="GO:0016787">
    <property type="term" value="F:hydrolase activity"/>
    <property type="evidence" value="ECO:0007669"/>
    <property type="project" value="UniProtKB-KW"/>
</dbReference>
<dbReference type="PROSITE" id="PS50263">
    <property type="entry name" value="CN_HYDROLASE"/>
    <property type="match status" value="1"/>
</dbReference>
<name>A0ABU5T9W7_9MICC</name>
<dbReference type="Proteomes" id="UP001304769">
    <property type="component" value="Unassembled WGS sequence"/>
</dbReference>